<dbReference type="AlphaFoldDB" id="A0A515CQ81"/>
<reference evidence="1 2" key="1">
    <citation type="submission" date="2018-11" db="EMBL/GenBank/DDBJ databases">
        <title>The first complete genome of Serratia liquefaciens isolated from metalophyte plant revel distinctness adaptive mechanisms in an extreme habitat.</title>
        <authorList>
            <person name="Caneschi W.L."/>
            <person name="Sanchez A.B."/>
            <person name="Felestrino E.B."/>
            <person name="Assis R.A.B."/>
            <person name="Lemes C.G.C."/>
            <person name="Cordeiro I.F."/>
            <person name="Fonseca N.P."/>
            <person name="Villa M."/>
            <person name="Vieira I.T."/>
            <person name="Moraes L.A."/>
            <person name="Kamino L.H.Y."/>
            <person name="do Carmo F."/>
            <person name="Garcia C.M."/>
            <person name="Almeida N.F."/>
            <person name="Silva R.S."/>
            <person name="Ferro J.A."/>
            <person name="Ferro M.I.T."/>
            <person name="Varani A.M."/>
            <person name="Ferreira R.M."/>
            <person name="dos Santos V.L."/>
            <person name="Silva U.C."/>
            <person name="Setubal J.C."/>
            <person name="Moreira L.M."/>
        </authorList>
    </citation>
    <scope>NUCLEOTIDE SEQUENCE [LARGE SCALE GENOMIC DNA]</scope>
    <source>
        <strain evidence="1 2">FG3</strain>
    </source>
</reference>
<accession>A0A515CQ81</accession>
<gene>
    <name evidence="1" type="ORF">EGO53_00300</name>
</gene>
<dbReference type="Proteomes" id="UP000317572">
    <property type="component" value="Chromosome"/>
</dbReference>
<name>A0A515CQ81_SERLI</name>
<proteinExistence type="predicted"/>
<sequence length="64" mass="7498">MIIKFLKIFSLFFLCYALVFLVKGETISTGIMLKTLGYSFLIASGYLFVTSRWWKKHVLKLKDE</sequence>
<evidence type="ECO:0000313" key="1">
    <source>
        <dbReference type="EMBL" id="QDL30327.1"/>
    </source>
</evidence>
<dbReference type="EMBL" id="CP033893">
    <property type="protein sequence ID" value="QDL30327.1"/>
    <property type="molecule type" value="Genomic_DNA"/>
</dbReference>
<evidence type="ECO:0000313" key="2">
    <source>
        <dbReference type="Proteomes" id="UP000317572"/>
    </source>
</evidence>
<protein>
    <submittedName>
        <fullName evidence="1">Uncharacterized protein</fullName>
    </submittedName>
</protein>
<organism evidence="1 2">
    <name type="scientific">Serratia liquefaciens</name>
    <dbReference type="NCBI Taxonomy" id="614"/>
    <lineage>
        <taxon>Bacteria</taxon>
        <taxon>Pseudomonadati</taxon>
        <taxon>Pseudomonadota</taxon>
        <taxon>Gammaproteobacteria</taxon>
        <taxon>Enterobacterales</taxon>
        <taxon>Yersiniaceae</taxon>
        <taxon>Serratia</taxon>
    </lineage>
</organism>